<proteinExistence type="predicted"/>
<keyword evidence="5" id="KW-0449">Lipoprotein</keyword>
<evidence type="ECO:0000313" key="7">
    <source>
        <dbReference type="Proteomes" id="UP000288024"/>
    </source>
</evidence>
<sequence>MALPFICLSIHKHYLGGKSMRKKKGLGGLLFTVVLALSLILTGCSGSDSESASGESGDVTLRILVWNNNPEGTKLEGDIFKEFEKENPGIKVKQVYAPYDKFNDKFLTMSAGGDQPDLVWLQPSAFGQFVSKGVLMDLSDKEIKEDEYMPNVLSLGQVDGKQYALIRDASAFMLGYNKDMFDAAGVEYPKDDWTWADFLAAAQKLTVEKNGKTVQFGMENFYTNELLVENGGGFVSQDGKEVIIDSPESIEAIKFGADLINKYHVQPTTAQSQGLSNMFLAGQAAMKMMGPWDWSDTAKNATFKWDVVPLPAGKAGNVAAASYLPIGIGSGTKHPDEAYKLLQFLSTGKGQDLQVDTISAVPVVKRNEDKIETMANAPENAKALSTILAEGRTVMNAPYIPEYAEIVSKIQPVIDNINLNGSKDAEKQLKEVADQIRKEFGLK</sequence>
<dbReference type="PANTHER" id="PTHR43649:SF33">
    <property type="entry name" value="POLYGALACTURONAN_RHAMNOGALACTURONAN-BINDING PROTEIN YTCQ"/>
    <property type="match status" value="1"/>
</dbReference>
<evidence type="ECO:0000256" key="5">
    <source>
        <dbReference type="ARBA" id="ARBA00023288"/>
    </source>
</evidence>
<dbReference type="EMBL" id="RZTZ01000003">
    <property type="protein sequence ID" value="RVT63611.1"/>
    <property type="molecule type" value="Genomic_DNA"/>
</dbReference>
<keyword evidence="3" id="KW-0472">Membrane</keyword>
<evidence type="ECO:0000256" key="1">
    <source>
        <dbReference type="ARBA" id="ARBA00022475"/>
    </source>
</evidence>
<evidence type="ECO:0000256" key="2">
    <source>
        <dbReference type="ARBA" id="ARBA00022729"/>
    </source>
</evidence>
<dbReference type="PANTHER" id="PTHR43649">
    <property type="entry name" value="ARABINOSE-BINDING PROTEIN-RELATED"/>
    <property type="match status" value="1"/>
</dbReference>
<dbReference type="SUPFAM" id="SSF53850">
    <property type="entry name" value="Periplasmic binding protein-like II"/>
    <property type="match status" value="1"/>
</dbReference>
<keyword evidence="1" id="KW-1003">Cell membrane</keyword>
<dbReference type="Proteomes" id="UP000288024">
    <property type="component" value="Unassembled WGS sequence"/>
</dbReference>
<keyword evidence="7" id="KW-1185">Reference proteome</keyword>
<dbReference type="Pfam" id="PF01547">
    <property type="entry name" value="SBP_bac_1"/>
    <property type="match status" value="1"/>
</dbReference>
<protein>
    <submittedName>
        <fullName evidence="6">Sugar ABC transporter substrate-binding protein</fullName>
    </submittedName>
</protein>
<evidence type="ECO:0000256" key="3">
    <source>
        <dbReference type="ARBA" id="ARBA00023136"/>
    </source>
</evidence>
<gene>
    <name evidence="6" type="ORF">EM808_10095</name>
</gene>
<comment type="caution">
    <text evidence="6">The sequence shown here is derived from an EMBL/GenBank/DDBJ whole genome shotgun (WGS) entry which is preliminary data.</text>
</comment>
<dbReference type="AlphaFoldDB" id="A0A3S2W4M7"/>
<dbReference type="Gene3D" id="3.40.190.10">
    <property type="entry name" value="Periplasmic binding protein-like II"/>
    <property type="match status" value="1"/>
</dbReference>
<keyword evidence="4" id="KW-0564">Palmitate</keyword>
<dbReference type="InterPro" id="IPR050490">
    <property type="entry name" value="Bact_solute-bd_prot1"/>
</dbReference>
<reference evidence="6 7" key="1">
    <citation type="submission" date="2019-01" db="EMBL/GenBank/DDBJ databases">
        <title>Bacillus sp. M5HDSG1-1, whole genome shotgun sequence.</title>
        <authorList>
            <person name="Tuo L."/>
        </authorList>
    </citation>
    <scope>NUCLEOTIDE SEQUENCE [LARGE SCALE GENOMIC DNA]</scope>
    <source>
        <strain evidence="6 7">M5HDSG1-1</strain>
    </source>
</reference>
<dbReference type="CDD" id="cd13585">
    <property type="entry name" value="PBP2_TMBP_like"/>
    <property type="match status" value="1"/>
</dbReference>
<name>A0A3S2W4M7_9BACI</name>
<evidence type="ECO:0000313" key="6">
    <source>
        <dbReference type="EMBL" id="RVT63611.1"/>
    </source>
</evidence>
<organism evidence="6 7">
    <name type="scientific">Niallia taxi</name>
    <dbReference type="NCBI Taxonomy" id="2499688"/>
    <lineage>
        <taxon>Bacteria</taxon>
        <taxon>Bacillati</taxon>
        <taxon>Bacillota</taxon>
        <taxon>Bacilli</taxon>
        <taxon>Bacillales</taxon>
        <taxon>Bacillaceae</taxon>
        <taxon>Niallia</taxon>
    </lineage>
</organism>
<keyword evidence="2" id="KW-0732">Signal</keyword>
<evidence type="ECO:0000256" key="4">
    <source>
        <dbReference type="ARBA" id="ARBA00023139"/>
    </source>
</evidence>
<dbReference type="InterPro" id="IPR006059">
    <property type="entry name" value="SBP"/>
</dbReference>
<accession>A0A3S2W4M7</accession>